<gene>
    <name evidence="2" type="ORF">BJ875DRAFT_488887</name>
</gene>
<keyword evidence="1" id="KW-0472">Membrane</keyword>
<evidence type="ECO:0000256" key="1">
    <source>
        <dbReference type="SAM" id="Phobius"/>
    </source>
</evidence>
<feature type="transmembrane region" description="Helical" evidence="1">
    <location>
        <begin position="136"/>
        <end position="156"/>
    </location>
</feature>
<keyword evidence="1" id="KW-1133">Transmembrane helix</keyword>
<name>A0A9P7YAJ4_9HELO</name>
<dbReference type="Proteomes" id="UP000824998">
    <property type="component" value="Unassembled WGS sequence"/>
</dbReference>
<keyword evidence="3" id="KW-1185">Reference proteome</keyword>
<keyword evidence="1" id="KW-0812">Transmembrane</keyword>
<reference evidence="2" key="1">
    <citation type="journal article" date="2021" name="IMA Fungus">
        <title>Genomic characterization of three marine fungi, including Emericellopsis atlantica sp. nov. with signatures of a generalist lifestyle and marine biomass degradation.</title>
        <authorList>
            <person name="Hagestad O.C."/>
            <person name="Hou L."/>
            <person name="Andersen J.H."/>
            <person name="Hansen E.H."/>
            <person name="Altermark B."/>
            <person name="Li C."/>
            <person name="Kuhnert E."/>
            <person name="Cox R.J."/>
            <person name="Crous P.W."/>
            <person name="Spatafora J.W."/>
            <person name="Lail K."/>
            <person name="Amirebrahimi M."/>
            <person name="Lipzen A."/>
            <person name="Pangilinan J."/>
            <person name="Andreopoulos W."/>
            <person name="Hayes R.D."/>
            <person name="Ng V."/>
            <person name="Grigoriev I.V."/>
            <person name="Jackson S.A."/>
            <person name="Sutton T.D.S."/>
            <person name="Dobson A.D.W."/>
            <person name="Rama T."/>
        </authorList>
    </citation>
    <scope>NUCLEOTIDE SEQUENCE</scope>
    <source>
        <strain evidence="2">TRa018bII</strain>
    </source>
</reference>
<evidence type="ECO:0000313" key="3">
    <source>
        <dbReference type="Proteomes" id="UP000824998"/>
    </source>
</evidence>
<organism evidence="2 3">
    <name type="scientific">Amylocarpus encephaloides</name>
    <dbReference type="NCBI Taxonomy" id="45428"/>
    <lineage>
        <taxon>Eukaryota</taxon>
        <taxon>Fungi</taxon>
        <taxon>Dikarya</taxon>
        <taxon>Ascomycota</taxon>
        <taxon>Pezizomycotina</taxon>
        <taxon>Leotiomycetes</taxon>
        <taxon>Helotiales</taxon>
        <taxon>Helotiales incertae sedis</taxon>
        <taxon>Amylocarpus</taxon>
    </lineage>
</organism>
<dbReference type="EMBL" id="MU251765">
    <property type="protein sequence ID" value="KAG9229473.1"/>
    <property type="molecule type" value="Genomic_DNA"/>
</dbReference>
<comment type="caution">
    <text evidence="2">The sequence shown here is derived from an EMBL/GenBank/DDBJ whole genome shotgun (WGS) entry which is preliminary data.</text>
</comment>
<proteinExistence type="predicted"/>
<dbReference type="OrthoDB" id="3882355at2759"/>
<accession>A0A9P7YAJ4</accession>
<protein>
    <submittedName>
        <fullName evidence="2">Uncharacterized protein</fullName>
    </submittedName>
</protein>
<sequence>MATEQRINNFQGTLSEYVAYLETKVKQLTTVYSPPSSPQSDVCDEQNEMDNMLRDIPSAEDWSSKRRAVGLSSLPEILVTFNAIIKNVIPSIEPTTTESDCVLARFRPADAALQITNSYANGVAAMEIGRKFTTQIVNFCTLVFVSLCHVLVYHGIEKRRIDIVMQACVSQSDPKNLNVLRRGSGWVNRMISTLVVGGLRHLGSEIFVLCGRTVAQYDRFADAREEGFSYFLREISTRAHQNSEFEVHASLPFSIPFFIKTILGEIYSLSEICTTLYYDTELLSGDYLLWLEIYRSRKLPPPQIAGIKPTASSAEGPHDPVDDSGTARGMEVPAGNINSIDVLLAAAGQKDYFRGPDLLDLDSSLPVVDGMGHITKKATPEQIRAFRVGSVNGDVLGNEGFSVPIDTRRLHRNHLRIESYNTESQAPPEQELY</sequence>
<evidence type="ECO:0000313" key="2">
    <source>
        <dbReference type="EMBL" id="KAG9229473.1"/>
    </source>
</evidence>
<dbReference type="AlphaFoldDB" id="A0A9P7YAJ4"/>